<evidence type="ECO:0000313" key="2">
    <source>
        <dbReference type="EMBL" id="TNC31202.1"/>
    </source>
</evidence>
<dbReference type="Proteomes" id="UP000306740">
    <property type="component" value="Unassembled WGS sequence"/>
</dbReference>
<feature type="chain" id="PRO_5036138715" description="TPM domain-containing protein" evidence="1">
    <location>
        <begin position="36"/>
        <end position="443"/>
    </location>
</feature>
<evidence type="ECO:0000256" key="1">
    <source>
        <dbReference type="SAM" id="SignalP"/>
    </source>
</evidence>
<organism evidence="3 4">
    <name type="scientific">Mumia zhuanghuii</name>
    <dbReference type="NCBI Taxonomy" id="2585211"/>
    <lineage>
        <taxon>Bacteria</taxon>
        <taxon>Bacillati</taxon>
        <taxon>Actinomycetota</taxon>
        <taxon>Actinomycetes</taxon>
        <taxon>Propionibacteriales</taxon>
        <taxon>Nocardioidaceae</taxon>
        <taxon>Mumia</taxon>
    </lineage>
</organism>
<keyword evidence="1" id="KW-0732">Signal</keyword>
<accession>A0A5C4MJU3</accession>
<dbReference type="RefSeq" id="WP_139106242.1">
    <property type="nucleotide sequence ID" value="NZ_VDFR01000071.1"/>
</dbReference>
<gene>
    <name evidence="3" type="ORF">FHE65_16055</name>
    <name evidence="2" type="ORF">FHE65_31445</name>
</gene>
<dbReference type="AlphaFoldDB" id="A0A5C4MJU3"/>
<evidence type="ECO:0008006" key="5">
    <source>
        <dbReference type="Google" id="ProtNLM"/>
    </source>
</evidence>
<name>A0A5C4MJU3_9ACTN</name>
<reference evidence="3 4" key="1">
    <citation type="submission" date="2019-05" db="EMBL/GenBank/DDBJ databases">
        <title>Mumia sp. nov., isolated from the intestinal contents of plateau pika (Ochotona curzoniae) in the Qinghai-Tibet plateau of China.</title>
        <authorList>
            <person name="Tian Z."/>
        </authorList>
    </citation>
    <scope>NUCLEOTIDE SEQUENCE [LARGE SCALE GENOMIC DNA]</scope>
    <source>
        <strain evidence="4">527</strain>
        <strain evidence="3">Z527</strain>
    </source>
</reference>
<evidence type="ECO:0000313" key="4">
    <source>
        <dbReference type="Proteomes" id="UP000306740"/>
    </source>
</evidence>
<feature type="signal peptide" evidence="1">
    <location>
        <begin position="1"/>
        <end position="35"/>
    </location>
</feature>
<proteinExistence type="predicted"/>
<dbReference type="OrthoDB" id="3867729at2"/>
<comment type="caution">
    <text evidence="3">The sequence shown here is derived from an EMBL/GenBank/DDBJ whole genome shotgun (WGS) entry which is preliminary data.</text>
</comment>
<evidence type="ECO:0000313" key="3">
    <source>
        <dbReference type="EMBL" id="TNC44937.1"/>
    </source>
</evidence>
<dbReference type="EMBL" id="VDFR01000071">
    <property type="protein sequence ID" value="TNC44937.1"/>
    <property type="molecule type" value="Genomic_DNA"/>
</dbReference>
<dbReference type="EMBL" id="VDFR01000206">
    <property type="protein sequence ID" value="TNC31202.1"/>
    <property type="molecule type" value="Genomic_DNA"/>
</dbReference>
<protein>
    <recommendedName>
        <fullName evidence="5">TPM domain-containing protein</fullName>
    </recommendedName>
</protein>
<sequence>MWGDWARRRAGRRAARAVAAVLASVVVLAMPAAAAADRDSARTVDEIAAALKDDPVLVQQVFGNGDAEGAAERIRATVAESEHPIYVALVADPGGLADKLPSQDLASKLHKRLGDGYYIVQVTRSILMVEGWGVPDPVSLSLARNDAVQAVTEANMHLEPGRLRVTPTAEALIVSEMVVDGEPFAMDPDRAIEIANLPGNVAPEDYYSLLDDSEPTTPGSRAVIATAVGVGTLLVGLRLLLWVTAPRRRGPRAPAATWAVTDLDLADLVARAERETTRLSHDLAKAPPGPYAETAAGYQSAADSVLRGLMTPAEPGGRRYGSQLRDAVGALVLAQAGRAELGRHGRKDDPGPYRPCFFDPLHGRATGTVDVPGRGDLEVPACRPCAASVSNGRTPDALVFAFPSRRRPRPYYEERTVWARTGYGALDDAWWSTLLSTRPGAGR</sequence>